<keyword evidence="3 7" id="KW-0812">Transmembrane</keyword>
<evidence type="ECO:0000256" key="6">
    <source>
        <dbReference type="ARBA" id="ARBA00023136"/>
    </source>
</evidence>
<feature type="domain" description="Cation/H+ exchanger transmembrane" evidence="8">
    <location>
        <begin position="74"/>
        <end position="456"/>
    </location>
</feature>
<evidence type="ECO:0000313" key="9">
    <source>
        <dbReference type="EMBL" id="WQD39993.1"/>
    </source>
</evidence>
<protein>
    <submittedName>
        <fullName evidence="9">Cation:proton antiporter</fullName>
    </submittedName>
</protein>
<dbReference type="InterPro" id="IPR006153">
    <property type="entry name" value="Cation/H_exchanger_TM"/>
</dbReference>
<evidence type="ECO:0000256" key="7">
    <source>
        <dbReference type="SAM" id="Phobius"/>
    </source>
</evidence>
<evidence type="ECO:0000256" key="1">
    <source>
        <dbReference type="ARBA" id="ARBA00004141"/>
    </source>
</evidence>
<keyword evidence="6 7" id="KW-0472">Membrane</keyword>
<feature type="transmembrane region" description="Helical" evidence="7">
    <location>
        <begin position="292"/>
        <end position="310"/>
    </location>
</feature>
<gene>
    <name evidence="9" type="ORF">U0035_07535</name>
</gene>
<feature type="transmembrane region" description="Helical" evidence="7">
    <location>
        <begin position="225"/>
        <end position="248"/>
    </location>
</feature>
<feature type="transmembrane region" description="Helical" evidence="7">
    <location>
        <begin position="346"/>
        <end position="367"/>
    </location>
</feature>
<dbReference type="Proteomes" id="UP001325680">
    <property type="component" value="Chromosome"/>
</dbReference>
<sequence>MGKLKNTIFYILTIGGLSVLIYRMVTMGEKLEGGRQVVKPDSFKGQWGEFMDTLSHNLQHPLALLLAQIITIILAAKLFGWICRKIGQPTVVGEMIAGILLGPSLLGLYLPEFSNVLFPKQSLGNLQFLSQIGLILFMFIVGMELDLKMLRKQTHDAVVISHASIIVPFASGIGLAYFIYESFAPEGVQFLSFGLFMGIAMSITAFPVLARIVQERGITKTRLGAIVITCAAADDITAWCILAAVIAIVKAGSFTSSLYIMALALVYVIVMIKMVRPFLSRIGSICTSKQTLTKPIVTIFFLTLIVSAYAAEVIGIHALFGAFMAGAIMPDNIRFRNLFIGKIEDIALIILLPLFFVFTGLRTQIGLLSDPALWKLTAMIIVIAVAGKFLGSALAAKFVGQSWKDSLSIGALMNTRGLMELVVLNIGYDLGVLTPQVFSMMVLMALITTFMTGPALDLINWAFRSRPQVSGQELKDMSKYKILLSFDKPWSGVNLLKLANAFTNKMNGNASLTAAHFSPANKLHFYDVEEYEKEMFRPVMEESVIMNRKLETVFKESADLDNEVTVAANRGNYDLLLISLQESIYEGSLLGRLLGFTTRIINPEKLLNTVTGKENIFDTSPFDEHTRQILSKLQVPVGILVDKGFSDPDQVFIPVLEEQDVFLIDYAQKLIHNTGAQVTIADASGVLKVNDTARERIRSIEQKAPNHIALNSTAVITSESLKGRNLMLISLNSWKTLIESKSSWLSDIPSTLVIADKPG</sequence>
<organism evidence="9 10">
    <name type="scientific">Niabella yanshanensis</name>
    <dbReference type="NCBI Taxonomy" id="577386"/>
    <lineage>
        <taxon>Bacteria</taxon>
        <taxon>Pseudomonadati</taxon>
        <taxon>Bacteroidota</taxon>
        <taxon>Chitinophagia</taxon>
        <taxon>Chitinophagales</taxon>
        <taxon>Chitinophagaceae</taxon>
        <taxon>Niabella</taxon>
    </lineage>
</organism>
<feature type="transmembrane region" description="Helical" evidence="7">
    <location>
        <begin position="316"/>
        <end position="334"/>
    </location>
</feature>
<evidence type="ECO:0000259" key="8">
    <source>
        <dbReference type="Pfam" id="PF00999"/>
    </source>
</evidence>
<evidence type="ECO:0000256" key="3">
    <source>
        <dbReference type="ARBA" id="ARBA00022692"/>
    </source>
</evidence>
<evidence type="ECO:0000256" key="2">
    <source>
        <dbReference type="ARBA" id="ARBA00022448"/>
    </source>
</evidence>
<proteinExistence type="predicted"/>
<keyword evidence="5" id="KW-0406">Ion transport</keyword>
<keyword evidence="10" id="KW-1185">Reference proteome</keyword>
<feature type="transmembrane region" description="Helical" evidence="7">
    <location>
        <begin position="91"/>
        <end position="110"/>
    </location>
</feature>
<dbReference type="EMBL" id="CP139960">
    <property type="protein sequence ID" value="WQD39993.1"/>
    <property type="molecule type" value="Genomic_DNA"/>
</dbReference>
<dbReference type="InterPro" id="IPR038770">
    <property type="entry name" value="Na+/solute_symporter_sf"/>
</dbReference>
<dbReference type="RefSeq" id="WP_114789386.1">
    <property type="nucleotide sequence ID" value="NZ_CP139960.1"/>
</dbReference>
<feature type="transmembrane region" description="Helical" evidence="7">
    <location>
        <begin position="254"/>
        <end position="272"/>
    </location>
</feature>
<evidence type="ECO:0000313" key="10">
    <source>
        <dbReference type="Proteomes" id="UP001325680"/>
    </source>
</evidence>
<feature type="transmembrane region" description="Helical" evidence="7">
    <location>
        <begin position="7"/>
        <end position="25"/>
    </location>
</feature>
<keyword evidence="2" id="KW-0813">Transport</keyword>
<dbReference type="Pfam" id="PF00999">
    <property type="entry name" value="Na_H_Exchanger"/>
    <property type="match status" value="1"/>
</dbReference>
<name>A0ABZ0W9N5_9BACT</name>
<feature type="transmembrane region" description="Helical" evidence="7">
    <location>
        <begin position="122"/>
        <end position="145"/>
    </location>
</feature>
<dbReference type="InterPro" id="IPR050794">
    <property type="entry name" value="CPA2_transporter"/>
</dbReference>
<dbReference type="PANTHER" id="PTHR32468">
    <property type="entry name" value="CATION/H + ANTIPORTER"/>
    <property type="match status" value="1"/>
</dbReference>
<evidence type="ECO:0000256" key="5">
    <source>
        <dbReference type="ARBA" id="ARBA00023065"/>
    </source>
</evidence>
<dbReference type="PANTHER" id="PTHR32468:SF0">
    <property type="entry name" value="K(+)_H(+) ANTIPORTER 1"/>
    <property type="match status" value="1"/>
</dbReference>
<evidence type="ECO:0000256" key="4">
    <source>
        <dbReference type="ARBA" id="ARBA00022989"/>
    </source>
</evidence>
<feature type="transmembrane region" description="Helical" evidence="7">
    <location>
        <begin position="157"/>
        <end position="180"/>
    </location>
</feature>
<comment type="subcellular location">
    <subcellularLocation>
        <location evidence="1">Membrane</location>
        <topology evidence="1">Multi-pass membrane protein</topology>
    </subcellularLocation>
</comment>
<feature type="transmembrane region" description="Helical" evidence="7">
    <location>
        <begin position="373"/>
        <end position="395"/>
    </location>
</feature>
<feature type="transmembrane region" description="Helical" evidence="7">
    <location>
        <begin position="60"/>
        <end position="79"/>
    </location>
</feature>
<dbReference type="Gene3D" id="1.20.1530.20">
    <property type="match status" value="1"/>
</dbReference>
<accession>A0ABZ0W9N5</accession>
<keyword evidence="4 7" id="KW-1133">Transmembrane helix</keyword>
<feature type="transmembrane region" description="Helical" evidence="7">
    <location>
        <begin position="192"/>
        <end position="213"/>
    </location>
</feature>
<reference evidence="9 10" key="1">
    <citation type="submission" date="2023-12" db="EMBL/GenBank/DDBJ databases">
        <title>Genome sequencing and assembly of bacterial species from a model synthetic community.</title>
        <authorList>
            <person name="Hogle S.L."/>
        </authorList>
    </citation>
    <scope>NUCLEOTIDE SEQUENCE [LARGE SCALE GENOMIC DNA]</scope>
    <source>
        <strain evidence="9 10">HAMBI_3031</strain>
    </source>
</reference>